<proteinExistence type="predicted"/>
<protein>
    <submittedName>
        <fullName evidence="2">Type VI secretion system lipoprotein TssJ</fullName>
    </submittedName>
</protein>
<feature type="signal peptide" evidence="1">
    <location>
        <begin position="1"/>
        <end position="29"/>
    </location>
</feature>
<reference evidence="2" key="2">
    <citation type="submission" date="2020-08" db="EMBL/GenBank/DDBJ databases">
        <authorList>
            <person name="Lai Q."/>
        </authorList>
    </citation>
    <scope>NUCLEOTIDE SEQUENCE</scope>
    <source>
        <strain evidence="2">S27-2</strain>
    </source>
</reference>
<dbReference type="Pfam" id="PF12790">
    <property type="entry name" value="T6SS-SciN"/>
    <property type="match status" value="1"/>
</dbReference>
<dbReference type="InterPro" id="IPR017734">
    <property type="entry name" value="T6SS_SciN"/>
</dbReference>
<dbReference type="Proteomes" id="UP000601768">
    <property type="component" value="Unassembled WGS sequence"/>
</dbReference>
<reference evidence="2" key="1">
    <citation type="journal article" date="2018" name="Int. J. Syst. Evol. Microbiol.">
        <title>Neptunicella marina gen. nov., sp. nov., isolated from surface seawater.</title>
        <authorList>
            <person name="Liu X."/>
            <person name="Lai Q."/>
            <person name="Du Y."/>
            <person name="Zhang X."/>
            <person name="Liu Z."/>
            <person name="Sun F."/>
            <person name="Shao Z."/>
        </authorList>
    </citation>
    <scope>NUCLEOTIDE SEQUENCE</scope>
    <source>
        <strain evidence="2">S27-2</strain>
    </source>
</reference>
<dbReference type="RefSeq" id="WP_186507215.1">
    <property type="nucleotide sequence ID" value="NZ_JACNEP010000009.1"/>
</dbReference>
<accession>A0A8J6M2T4</accession>
<dbReference type="NCBIfam" id="TIGR03352">
    <property type="entry name" value="VI_chp_3"/>
    <property type="match status" value="1"/>
</dbReference>
<dbReference type="PANTHER" id="PTHR37625:SF4">
    <property type="entry name" value="OUTER MEMBRANE LIPOPROTEIN"/>
    <property type="match status" value="1"/>
</dbReference>
<keyword evidence="3" id="KW-1185">Reference proteome</keyword>
<sequence length="164" mass="18113">MLQGLYLKAFRQLAAGMLMLLLCACGATNAVKDVFSVMTHVDLNIQVANDINPDIDGRPSPVLVRIFELKAVNNFNNADFFSLYGNGAAILAQDYISHFDLELVPGQSSELSRELNEQTQYLAVMAAFRDINNASWKRTVLIEPDSSTDIQIQLKGTQITLSSE</sequence>
<dbReference type="PANTHER" id="PTHR37625">
    <property type="entry name" value="OUTER MEMBRANE LIPOPROTEIN-RELATED"/>
    <property type="match status" value="1"/>
</dbReference>
<organism evidence="2 3">
    <name type="scientific">Neptunicella marina</name>
    <dbReference type="NCBI Taxonomy" id="2125989"/>
    <lineage>
        <taxon>Bacteria</taxon>
        <taxon>Pseudomonadati</taxon>
        <taxon>Pseudomonadota</taxon>
        <taxon>Gammaproteobacteria</taxon>
        <taxon>Alteromonadales</taxon>
        <taxon>Alteromonadaceae</taxon>
        <taxon>Neptunicella</taxon>
    </lineage>
</organism>
<dbReference type="EMBL" id="JACNEP010000009">
    <property type="protein sequence ID" value="MBC3766688.1"/>
    <property type="molecule type" value="Genomic_DNA"/>
</dbReference>
<name>A0A8J6M2T4_9ALTE</name>
<evidence type="ECO:0000256" key="1">
    <source>
        <dbReference type="SAM" id="SignalP"/>
    </source>
</evidence>
<evidence type="ECO:0000313" key="2">
    <source>
        <dbReference type="EMBL" id="MBC3766688.1"/>
    </source>
</evidence>
<dbReference type="Gene3D" id="2.60.40.4150">
    <property type="entry name" value="Type VI secretion system, lipoprotein SciN"/>
    <property type="match status" value="1"/>
</dbReference>
<dbReference type="AlphaFoldDB" id="A0A8J6M2T4"/>
<feature type="chain" id="PRO_5035322568" evidence="1">
    <location>
        <begin position="30"/>
        <end position="164"/>
    </location>
</feature>
<keyword evidence="2" id="KW-0449">Lipoprotein</keyword>
<gene>
    <name evidence="2" type="primary">tssJ</name>
    <name evidence="2" type="ORF">H8B19_12430</name>
</gene>
<comment type="caution">
    <text evidence="2">The sequence shown here is derived from an EMBL/GenBank/DDBJ whole genome shotgun (WGS) entry which is preliminary data.</text>
</comment>
<dbReference type="InterPro" id="IPR038706">
    <property type="entry name" value="Type_VI_SciN-like_sf"/>
</dbReference>
<evidence type="ECO:0000313" key="3">
    <source>
        <dbReference type="Proteomes" id="UP000601768"/>
    </source>
</evidence>
<keyword evidence="1" id="KW-0732">Signal</keyword>